<name>A0A2W5TH98_CERSP</name>
<dbReference type="Pfam" id="PF23789">
    <property type="entry name" value="Pre_tape_measure"/>
    <property type="match status" value="1"/>
</dbReference>
<dbReference type="Proteomes" id="UP000248975">
    <property type="component" value="Unassembled WGS sequence"/>
</dbReference>
<gene>
    <name evidence="1" type="ORF">DI533_20470</name>
</gene>
<accession>A0A2W5TH98</accession>
<comment type="caution">
    <text evidence="1">The sequence shown here is derived from an EMBL/GenBank/DDBJ whole genome shotgun (WGS) entry which is preliminary data.</text>
</comment>
<dbReference type="AlphaFoldDB" id="A0A2W5TH98"/>
<reference evidence="1 2" key="1">
    <citation type="submission" date="2017-08" db="EMBL/GenBank/DDBJ databases">
        <title>Infants hospitalized years apart are colonized by the same room-sourced microbial strains.</title>
        <authorList>
            <person name="Brooks B."/>
            <person name="Olm M.R."/>
            <person name="Firek B.A."/>
            <person name="Baker R."/>
            <person name="Thomas B.C."/>
            <person name="Morowitz M.J."/>
            <person name="Banfield J.F."/>
        </authorList>
    </citation>
    <scope>NUCLEOTIDE SEQUENCE [LARGE SCALE GENOMIC DNA]</scope>
    <source>
        <strain evidence="1">S2_003_000_R2_11</strain>
    </source>
</reference>
<sequence length="113" mass="12417">MDDLESLFTMYENEANNISFGNAAMARYMTRLIADAPGLVAHIIALAADEPEMVNNARRLPLLVQVDALKKIGTLTFEEAGGAKKLFDQVMNLVKEMTPPAPTSKGPNRRARK</sequence>
<organism evidence="1 2">
    <name type="scientific">Cereibacter sphaeroides</name>
    <name type="common">Rhodobacter sphaeroides</name>
    <dbReference type="NCBI Taxonomy" id="1063"/>
    <lineage>
        <taxon>Bacteria</taxon>
        <taxon>Pseudomonadati</taxon>
        <taxon>Pseudomonadota</taxon>
        <taxon>Alphaproteobacteria</taxon>
        <taxon>Rhodobacterales</taxon>
        <taxon>Paracoccaceae</taxon>
        <taxon>Cereibacter</taxon>
    </lineage>
</organism>
<protein>
    <submittedName>
        <fullName evidence="1">Uncharacterized protein</fullName>
    </submittedName>
</protein>
<evidence type="ECO:0000313" key="1">
    <source>
        <dbReference type="EMBL" id="PZQ95037.1"/>
    </source>
</evidence>
<evidence type="ECO:0000313" key="2">
    <source>
        <dbReference type="Proteomes" id="UP000248975"/>
    </source>
</evidence>
<dbReference type="InterPro" id="IPR057378">
    <property type="entry name" value="Pre_tape_measure"/>
</dbReference>
<dbReference type="EMBL" id="QFQS01000010">
    <property type="protein sequence ID" value="PZQ95037.1"/>
    <property type="molecule type" value="Genomic_DNA"/>
</dbReference>
<proteinExistence type="predicted"/>